<dbReference type="EMBL" id="CADCVY010000066">
    <property type="protein sequence ID" value="CAA9503814.1"/>
    <property type="molecule type" value="Genomic_DNA"/>
</dbReference>
<accession>A0A6J4SS49</accession>
<evidence type="ECO:0000313" key="2">
    <source>
        <dbReference type="EMBL" id="CAA9503814.1"/>
    </source>
</evidence>
<organism evidence="2">
    <name type="scientific">uncultured Sphingomonas sp</name>
    <dbReference type="NCBI Taxonomy" id="158754"/>
    <lineage>
        <taxon>Bacteria</taxon>
        <taxon>Pseudomonadati</taxon>
        <taxon>Pseudomonadota</taxon>
        <taxon>Alphaproteobacteria</taxon>
        <taxon>Sphingomonadales</taxon>
        <taxon>Sphingomonadaceae</taxon>
        <taxon>Sphingomonas</taxon>
        <taxon>environmental samples</taxon>
    </lineage>
</organism>
<sequence length="63" mass="6506">MGWSPGVDQRHPMPGAKEVNGGPGAEHAGAEDSNVRRAAGRRSLEQGRGNGNAARSKQERAAG</sequence>
<gene>
    <name evidence="2" type="ORF">AVDCRST_MAG44-878</name>
</gene>
<proteinExistence type="predicted"/>
<reference evidence="2" key="1">
    <citation type="submission" date="2020-02" db="EMBL/GenBank/DDBJ databases">
        <authorList>
            <person name="Meier V. D."/>
        </authorList>
    </citation>
    <scope>NUCLEOTIDE SEQUENCE</scope>
    <source>
        <strain evidence="2">AVDCRST_MAG44</strain>
    </source>
</reference>
<protein>
    <submittedName>
        <fullName evidence="2">Uncharacterized protein</fullName>
    </submittedName>
</protein>
<dbReference type="AlphaFoldDB" id="A0A6J4SS49"/>
<evidence type="ECO:0000256" key="1">
    <source>
        <dbReference type="SAM" id="MobiDB-lite"/>
    </source>
</evidence>
<feature type="region of interest" description="Disordered" evidence="1">
    <location>
        <begin position="1"/>
        <end position="63"/>
    </location>
</feature>
<name>A0A6J4SS49_9SPHN</name>